<dbReference type="EMBL" id="GBHO01030691">
    <property type="protein sequence ID" value="JAG12913.1"/>
    <property type="molecule type" value="Transcribed_RNA"/>
</dbReference>
<keyword evidence="4" id="KW-0812">Transmembrane</keyword>
<dbReference type="InterPro" id="IPR010754">
    <property type="entry name" value="OPA3-like"/>
</dbReference>
<name>A0A0A9X298_LYGHE</name>
<reference evidence="6" key="3">
    <citation type="submission" date="2014-09" db="EMBL/GenBank/DDBJ databases">
        <authorList>
            <person name="Magalhaes I.L.F."/>
            <person name="Oliveira U."/>
            <person name="Santos F.R."/>
            <person name="Vidigal T.H.D.A."/>
            <person name="Brescovit A.D."/>
            <person name="Santos A.J."/>
        </authorList>
    </citation>
    <scope>NUCLEOTIDE SEQUENCE</scope>
</reference>
<organism evidence="5">
    <name type="scientific">Lygus hesperus</name>
    <name type="common">Western plant bug</name>
    <dbReference type="NCBI Taxonomy" id="30085"/>
    <lineage>
        <taxon>Eukaryota</taxon>
        <taxon>Metazoa</taxon>
        <taxon>Ecdysozoa</taxon>
        <taxon>Arthropoda</taxon>
        <taxon>Hexapoda</taxon>
        <taxon>Insecta</taxon>
        <taxon>Pterygota</taxon>
        <taxon>Neoptera</taxon>
        <taxon>Paraneoptera</taxon>
        <taxon>Hemiptera</taxon>
        <taxon>Heteroptera</taxon>
        <taxon>Panheteroptera</taxon>
        <taxon>Cimicomorpha</taxon>
        <taxon>Miridae</taxon>
        <taxon>Mirini</taxon>
        <taxon>Lygus</taxon>
    </lineage>
</organism>
<dbReference type="EMBL" id="GBRD01004168">
    <property type="protein sequence ID" value="JAG61653.1"/>
    <property type="molecule type" value="Transcribed_RNA"/>
</dbReference>
<reference evidence="5" key="2">
    <citation type="submission" date="2014-07" db="EMBL/GenBank/DDBJ databases">
        <authorList>
            <person name="Hull J."/>
        </authorList>
    </citation>
    <scope>NUCLEOTIDE SEQUENCE</scope>
</reference>
<keyword evidence="4" id="KW-1133">Transmembrane helix</keyword>
<keyword evidence="2 3" id="KW-0175">Coiled coil</keyword>
<evidence type="ECO:0000256" key="1">
    <source>
        <dbReference type="ARBA" id="ARBA00007584"/>
    </source>
</evidence>
<evidence type="ECO:0000313" key="5">
    <source>
        <dbReference type="EMBL" id="JAG12913.1"/>
    </source>
</evidence>
<sequence length="163" mass="18452">MVAAVFPVAKLGVLLVKQVSKPIANILKENAKRHPFFRKHVCMPPAQIYNWCEVKMKMWVMNLGKPVEIPKLNEAMAIELGANLLGETIIFSIAALLLFLEYSRQARKEAAKEAARIEELTNITTAIRDLVDQAEKQDIKLREVIRHIANIDYKISKKESKSG</sequence>
<keyword evidence="4" id="KW-0472">Membrane</keyword>
<evidence type="ECO:0000313" key="6">
    <source>
        <dbReference type="EMBL" id="JAG61653.1"/>
    </source>
</evidence>
<dbReference type="Pfam" id="PF07047">
    <property type="entry name" value="OPA3"/>
    <property type="match status" value="1"/>
</dbReference>
<dbReference type="PANTHER" id="PTHR12499">
    <property type="entry name" value="OPTIC ATROPHY 3 PROTEIN OPA3"/>
    <property type="match status" value="1"/>
</dbReference>
<feature type="coiled-coil region" evidence="3">
    <location>
        <begin position="103"/>
        <end position="137"/>
    </location>
</feature>
<dbReference type="GO" id="GO:0019216">
    <property type="term" value="P:regulation of lipid metabolic process"/>
    <property type="evidence" value="ECO:0007669"/>
    <property type="project" value="TreeGrafter"/>
</dbReference>
<dbReference type="GO" id="GO:0005739">
    <property type="term" value="C:mitochondrion"/>
    <property type="evidence" value="ECO:0007669"/>
    <property type="project" value="TreeGrafter"/>
</dbReference>
<dbReference type="PANTHER" id="PTHR12499:SF0">
    <property type="entry name" value="OPTIC ATROPHY 3 PROTEIN"/>
    <property type="match status" value="1"/>
</dbReference>
<proteinExistence type="inferred from homology"/>
<reference evidence="5" key="1">
    <citation type="journal article" date="2014" name="PLoS ONE">
        <title>Transcriptome-Based Identification of ABC Transporters in the Western Tarnished Plant Bug Lygus hesperus.</title>
        <authorList>
            <person name="Hull J.J."/>
            <person name="Chaney K."/>
            <person name="Geib S.M."/>
            <person name="Fabrick J.A."/>
            <person name="Brent C.S."/>
            <person name="Walsh D."/>
            <person name="Lavine L.C."/>
        </authorList>
    </citation>
    <scope>NUCLEOTIDE SEQUENCE</scope>
</reference>
<evidence type="ECO:0000256" key="2">
    <source>
        <dbReference type="ARBA" id="ARBA00023054"/>
    </source>
</evidence>
<evidence type="ECO:0000256" key="3">
    <source>
        <dbReference type="SAM" id="Coils"/>
    </source>
</evidence>
<evidence type="ECO:0000256" key="4">
    <source>
        <dbReference type="SAM" id="Phobius"/>
    </source>
</evidence>
<comment type="similarity">
    <text evidence="1">Belongs to the OPA3 family.</text>
</comment>
<feature type="transmembrane region" description="Helical" evidence="4">
    <location>
        <begin position="80"/>
        <end position="100"/>
    </location>
</feature>
<evidence type="ECO:0008006" key="7">
    <source>
        <dbReference type="Google" id="ProtNLM"/>
    </source>
</evidence>
<accession>A0A0A9X298</accession>
<dbReference type="AlphaFoldDB" id="A0A0A9X298"/>
<gene>
    <name evidence="5" type="ORF">CM83_47778</name>
</gene>
<protein>
    <recommendedName>
        <fullName evidence="7">OPA3-like protein CG13603</fullName>
    </recommendedName>
</protein>